<dbReference type="AlphaFoldDB" id="A0AAV4Q9J6"/>
<evidence type="ECO:0000313" key="2">
    <source>
        <dbReference type="Proteomes" id="UP001054945"/>
    </source>
</evidence>
<name>A0AAV4Q9J6_CAEEX</name>
<evidence type="ECO:0000313" key="1">
    <source>
        <dbReference type="EMBL" id="GIY04892.1"/>
    </source>
</evidence>
<proteinExistence type="predicted"/>
<keyword evidence="2" id="KW-1185">Reference proteome</keyword>
<sequence>MEKYRSSIQTDDPYALNQHGGAETLNHVLSLCGILHKLSINRTTCLIKHRRSRLVNTDWLLISRCYGNRHSINGLLQSSFSCISPDSIALMVAILN</sequence>
<dbReference type="EMBL" id="BPLR01005765">
    <property type="protein sequence ID" value="GIY04892.1"/>
    <property type="molecule type" value="Genomic_DNA"/>
</dbReference>
<organism evidence="1 2">
    <name type="scientific">Caerostris extrusa</name>
    <name type="common">Bark spider</name>
    <name type="synonym">Caerostris bankana</name>
    <dbReference type="NCBI Taxonomy" id="172846"/>
    <lineage>
        <taxon>Eukaryota</taxon>
        <taxon>Metazoa</taxon>
        <taxon>Ecdysozoa</taxon>
        <taxon>Arthropoda</taxon>
        <taxon>Chelicerata</taxon>
        <taxon>Arachnida</taxon>
        <taxon>Araneae</taxon>
        <taxon>Araneomorphae</taxon>
        <taxon>Entelegynae</taxon>
        <taxon>Araneoidea</taxon>
        <taxon>Araneidae</taxon>
        <taxon>Caerostris</taxon>
    </lineage>
</organism>
<reference evidence="1 2" key="1">
    <citation type="submission" date="2021-06" db="EMBL/GenBank/DDBJ databases">
        <title>Caerostris extrusa draft genome.</title>
        <authorList>
            <person name="Kono N."/>
            <person name="Arakawa K."/>
        </authorList>
    </citation>
    <scope>NUCLEOTIDE SEQUENCE [LARGE SCALE GENOMIC DNA]</scope>
</reference>
<protein>
    <submittedName>
        <fullName evidence="1">Uncharacterized protein</fullName>
    </submittedName>
</protein>
<accession>A0AAV4Q9J6</accession>
<comment type="caution">
    <text evidence="1">The sequence shown here is derived from an EMBL/GenBank/DDBJ whole genome shotgun (WGS) entry which is preliminary data.</text>
</comment>
<dbReference type="Proteomes" id="UP001054945">
    <property type="component" value="Unassembled WGS sequence"/>
</dbReference>
<gene>
    <name evidence="1" type="ORF">CEXT_668281</name>
</gene>